<sequence>MPWNKQCNLNKGCSSKNNCDGGKHYKKTMCYSRNNVYDSPKAEVTSLKPHHSSCAIVTGETTGDCVSTPAAIIPLTTGAVAKVPVVLAELTVQVNVNSIIDLPEYAWEIKDIKKHLKVTQCLLIQETNVLFIKGFVRKNIQYATRTCSNNQSFCGDIKHCTIDVPWSCITPVAFNGISPLSPIPRTSVEFEYLKQQKLHGPEFADKDRLMSGDLSEFNQISTEFFNELPYCELISSRIVEFDEQLGHVRPDGYKIPFEEKQFKSIEEKMVIFLTLKVLQNRQVTIPPTVIGPTPEDPYIL</sequence>
<name>A0A841KW90_9FIRM</name>
<dbReference type="EMBL" id="JACHEN010000031">
    <property type="protein sequence ID" value="MBB6217956.1"/>
    <property type="molecule type" value="Genomic_DNA"/>
</dbReference>
<evidence type="ECO:0000313" key="2">
    <source>
        <dbReference type="Proteomes" id="UP000579281"/>
    </source>
</evidence>
<reference evidence="1 2" key="1">
    <citation type="submission" date="2020-08" db="EMBL/GenBank/DDBJ databases">
        <title>Genomic Encyclopedia of Type Strains, Phase IV (KMG-IV): sequencing the most valuable type-strain genomes for metagenomic binning, comparative biology and taxonomic classification.</title>
        <authorList>
            <person name="Goeker M."/>
        </authorList>
    </citation>
    <scope>NUCLEOTIDE SEQUENCE [LARGE SCALE GENOMIC DNA]</scope>
    <source>
        <strain evidence="1 2">DSM 103526</strain>
    </source>
</reference>
<comment type="caution">
    <text evidence="1">The sequence shown here is derived from an EMBL/GenBank/DDBJ whole genome shotgun (WGS) entry which is preliminary data.</text>
</comment>
<evidence type="ECO:0000313" key="1">
    <source>
        <dbReference type="EMBL" id="MBB6217956.1"/>
    </source>
</evidence>
<protein>
    <recommendedName>
        <fullName evidence="3">DUF3794 domain-containing protein</fullName>
    </recommendedName>
</protein>
<gene>
    <name evidence="1" type="ORF">HNQ80_004093</name>
</gene>
<dbReference type="Proteomes" id="UP000579281">
    <property type="component" value="Unassembled WGS sequence"/>
</dbReference>
<dbReference type="AlphaFoldDB" id="A0A841KW90"/>
<organism evidence="1 2">
    <name type="scientific">Anaerosolibacter carboniphilus</name>
    <dbReference type="NCBI Taxonomy" id="1417629"/>
    <lineage>
        <taxon>Bacteria</taxon>
        <taxon>Bacillati</taxon>
        <taxon>Bacillota</taxon>
        <taxon>Clostridia</taxon>
        <taxon>Peptostreptococcales</taxon>
        <taxon>Thermotaleaceae</taxon>
        <taxon>Anaerosolibacter</taxon>
    </lineage>
</organism>
<accession>A0A841KW90</accession>
<proteinExistence type="predicted"/>
<dbReference type="RefSeq" id="WP_243183443.1">
    <property type="nucleotide sequence ID" value="NZ_JACHEN010000031.1"/>
</dbReference>
<dbReference type="NCBIfam" id="NF045794">
    <property type="entry name" value="CsxC_fam"/>
    <property type="match status" value="1"/>
</dbReference>
<keyword evidence="2" id="KW-1185">Reference proteome</keyword>
<evidence type="ECO:0008006" key="3">
    <source>
        <dbReference type="Google" id="ProtNLM"/>
    </source>
</evidence>
<dbReference type="InterPro" id="IPR054845">
    <property type="entry name" value="Exosporium_prot_C"/>
</dbReference>